<gene>
    <name evidence="13" type="ORF">VchoM_03408</name>
</gene>
<dbReference type="GO" id="GO:0015628">
    <property type="term" value="P:protein secretion by the type II secretion system"/>
    <property type="evidence" value="ECO:0007669"/>
    <property type="project" value="InterPro"/>
</dbReference>
<keyword evidence="6" id="KW-0812">Transmembrane</keyword>
<dbReference type="HOGENOM" id="CLU_041016_2_1_6"/>
<name>A0A0X1L4A1_VIBCO</name>
<dbReference type="SUPFAM" id="SSF53067">
    <property type="entry name" value="Actin-like ATPase domain"/>
    <property type="match status" value="2"/>
</dbReference>
<proteinExistence type="inferred from homology"/>
<sequence length="407" mass="45749">MEGSVSEFLTVRLSSQKEADIPWLVWSAEQQEVIASGQVAGWEALHEIESYADQRSVVVLLAASDLILTSVEIPPGASRQLENMLPYLLEDEIAQDVEDVHFCVLSKGRETADVVGVDRLWLRACLDHLKACGFDVKRVLPDVLAIPRPEHGLAALQLGDEWLVRKSTTQGMAVDAQWLSLLAASDWVQNEGEYLPLQALTPLPELSLAETQEWRYEPSGLVMQLLTQEALTSKFNLLTGSFKLKSSWLRYWQIWRKVAIAAGLFVAVSISYSLFQAHQYEAQADAYRAESERIFRSIFPDKQKIPTVTYLKRQMSDEMARLSGGASVGSVLKWLSPLPEALKGVNLQLQSIKFDSNRSEIRLEATSRDFQSFEQARTQLEQYFAVEQGQLNKNGEQVFGVFVVKPK</sequence>
<dbReference type="InterPro" id="IPR043129">
    <property type="entry name" value="ATPase_NBD"/>
</dbReference>
<comment type="similarity">
    <text evidence="2 10">Belongs to the GSP L family.</text>
</comment>
<keyword evidence="7 10" id="KW-0653">Protein transport</keyword>
<dbReference type="InterPro" id="IPR024230">
    <property type="entry name" value="GspL_cyto_dom"/>
</dbReference>
<evidence type="ECO:0000256" key="9">
    <source>
        <dbReference type="ARBA" id="ARBA00023136"/>
    </source>
</evidence>
<reference evidence="13" key="1">
    <citation type="submission" date="2005-09" db="EMBL/GenBank/DDBJ databases">
        <title>Annotation of Vibrio cholerae MO10.</title>
        <authorList>
            <person name="Colwell R."/>
            <person name="Grim C.J."/>
            <person name="Young S."/>
            <person name="Jaffe D."/>
            <person name="Gnerre S."/>
            <person name="Berlin A."/>
            <person name="Heiman D."/>
            <person name="Hepburn T."/>
            <person name="Shea T."/>
            <person name="Sykes S."/>
            <person name="Yandava C."/>
            <person name="Alvarado L."/>
            <person name="Kodira C."/>
            <person name="Borodovsky M."/>
            <person name="Heidelberg J."/>
            <person name="Lander E."/>
            <person name="Galagan J."/>
            <person name="Nusbaum C."/>
            <person name="Birren B."/>
        </authorList>
    </citation>
    <scope>NUCLEOTIDE SEQUENCE [LARGE SCALE GENOMIC DNA]</scope>
    <source>
        <strain evidence="13">MO10</strain>
    </source>
</reference>
<evidence type="ECO:0000256" key="7">
    <source>
        <dbReference type="ARBA" id="ARBA00022927"/>
    </source>
</evidence>
<evidence type="ECO:0000256" key="5">
    <source>
        <dbReference type="ARBA" id="ARBA00022519"/>
    </source>
</evidence>
<feature type="domain" description="GspL periplasmic" evidence="12">
    <location>
        <begin position="250"/>
        <end position="406"/>
    </location>
</feature>
<evidence type="ECO:0000256" key="8">
    <source>
        <dbReference type="ARBA" id="ARBA00022989"/>
    </source>
</evidence>
<dbReference type="AlphaFoldDB" id="A0A0X1L4A1"/>
<protein>
    <recommendedName>
        <fullName evidence="10">Type II secretion system protein L</fullName>
        <shortName evidence="10">T2SS protein L</shortName>
    </recommendedName>
</protein>
<dbReference type="GO" id="GO:0015627">
    <property type="term" value="C:type II protein secretion system complex"/>
    <property type="evidence" value="ECO:0007669"/>
    <property type="project" value="InterPro"/>
</dbReference>
<feature type="domain" description="GspL cytoplasmic actin-ATPase-like" evidence="11">
    <location>
        <begin position="9"/>
        <end position="245"/>
    </location>
</feature>
<dbReference type="Proteomes" id="UP000004687">
    <property type="component" value="Unassembled WGS sequence"/>
</dbReference>
<dbReference type="FunFam" id="3.30.1360.100:FF:000003">
    <property type="entry name" value="Type II secretion system protein L"/>
    <property type="match status" value="1"/>
</dbReference>
<dbReference type="PIRSF" id="PIRSF015761">
    <property type="entry name" value="Protein_L"/>
    <property type="match status" value="1"/>
</dbReference>
<comment type="subcellular location">
    <subcellularLocation>
        <location evidence="1">Cell inner membrane</location>
        <topology evidence="1">Single-pass membrane protein</topology>
    </subcellularLocation>
</comment>
<evidence type="ECO:0000256" key="6">
    <source>
        <dbReference type="ARBA" id="ARBA00022692"/>
    </source>
</evidence>
<keyword evidence="4" id="KW-1003">Cell membrane</keyword>
<accession>A0A0X1L4A1</accession>
<evidence type="ECO:0000256" key="10">
    <source>
        <dbReference type="PIRNR" id="PIRNR015761"/>
    </source>
</evidence>
<dbReference type="Gene3D" id="3.30.420.380">
    <property type="match status" value="1"/>
</dbReference>
<keyword evidence="5" id="KW-0997">Cell inner membrane</keyword>
<evidence type="ECO:0000256" key="4">
    <source>
        <dbReference type="ARBA" id="ARBA00022475"/>
    </source>
</evidence>
<keyword evidence="8" id="KW-1133">Transmembrane helix</keyword>
<dbReference type="Gene3D" id="3.30.1360.100">
    <property type="entry name" value="General secretion pathway protein M, EpsM"/>
    <property type="match status" value="1"/>
</dbReference>
<dbReference type="GO" id="GO:0005886">
    <property type="term" value="C:plasma membrane"/>
    <property type="evidence" value="ECO:0007669"/>
    <property type="project" value="UniProtKB-SubCell"/>
</dbReference>
<evidence type="ECO:0000256" key="2">
    <source>
        <dbReference type="ARBA" id="ARBA00005318"/>
    </source>
</evidence>
<dbReference type="Pfam" id="PF05134">
    <property type="entry name" value="T2SSL"/>
    <property type="match status" value="1"/>
</dbReference>
<comment type="function">
    <text evidence="10">Inner membrane component of the type II secretion system required for the energy-dependent secretion of extracellular factors such as proteases and toxins from the periplasm.</text>
</comment>
<dbReference type="EMBL" id="DS990139">
    <property type="protein sequence ID" value="EET25381.1"/>
    <property type="molecule type" value="Genomic_DNA"/>
</dbReference>
<evidence type="ECO:0000259" key="12">
    <source>
        <dbReference type="Pfam" id="PF12693"/>
    </source>
</evidence>
<keyword evidence="3 10" id="KW-0813">Transport</keyword>
<dbReference type="Pfam" id="PF12693">
    <property type="entry name" value="GspL_C"/>
    <property type="match status" value="1"/>
</dbReference>
<evidence type="ECO:0000313" key="13">
    <source>
        <dbReference type="EMBL" id="EET25381.1"/>
    </source>
</evidence>
<reference evidence="13" key="2">
    <citation type="submission" date="2008-07" db="EMBL/GenBank/DDBJ databases">
        <authorList>
            <consortium name="Broad Institute Genome Sequencing Platform"/>
            <person name="Colwell R."/>
            <person name="Grim C.J."/>
            <person name="Young S."/>
            <person name="Jaffe D."/>
            <person name="Gnerre S."/>
            <person name="Berlin A."/>
            <person name="Heiman D."/>
            <person name="Hepburn T."/>
            <person name="Shea T."/>
            <person name="Sykes S."/>
            <person name="Alvarado L."/>
            <person name="Kodira C."/>
            <person name="Heidelberg J."/>
            <person name="Lander E."/>
            <person name="Galagan J."/>
            <person name="Nusbaum C."/>
            <person name="Birren B."/>
        </authorList>
    </citation>
    <scope>NUCLEOTIDE SEQUENCE [LARGE SCALE GENOMIC DNA]</scope>
    <source>
        <strain evidence="13">MO10</strain>
    </source>
</reference>
<dbReference type="InterPro" id="IPR007812">
    <property type="entry name" value="T2SS_protein-GspL"/>
</dbReference>
<dbReference type="NCBIfam" id="TIGR01709">
    <property type="entry name" value="typeII_sec_gspL"/>
    <property type="match status" value="1"/>
</dbReference>
<dbReference type="Gene3D" id="3.30.420.370">
    <property type="match status" value="1"/>
</dbReference>
<evidence type="ECO:0000256" key="1">
    <source>
        <dbReference type="ARBA" id="ARBA00004377"/>
    </source>
</evidence>
<evidence type="ECO:0000259" key="11">
    <source>
        <dbReference type="Pfam" id="PF05134"/>
    </source>
</evidence>
<dbReference type="InterPro" id="IPR025691">
    <property type="entry name" value="GspL_pp_dom"/>
</dbReference>
<organism evidence="13">
    <name type="scientific">Vibrio cholerae (strain MO10)</name>
    <dbReference type="NCBI Taxonomy" id="345072"/>
    <lineage>
        <taxon>Bacteria</taxon>
        <taxon>Pseudomonadati</taxon>
        <taxon>Pseudomonadota</taxon>
        <taxon>Gammaproteobacteria</taxon>
        <taxon>Vibrionales</taxon>
        <taxon>Vibrionaceae</taxon>
        <taxon>Vibrio</taxon>
    </lineage>
</organism>
<dbReference type="SMR" id="A0A0X1L4A1"/>
<dbReference type="GO" id="GO:0009276">
    <property type="term" value="C:Gram-negative-bacterium-type cell wall"/>
    <property type="evidence" value="ECO:0007669"/>
    <property type="project" value="InterPro"/>
</dbReference>
<dbReference type="CDD" id="cd24017">
    <property type="entry name" value="ASKHA_T2SSL_N"/>
    <property type="match status" value="1"/>
</dbReference>
<keyword evidence="9" id="KW-0472">Membrane</keyword>
<evidence type="ECO:0000256" key="3">
    <source>
        <dbReference type="ARBA" id="ARBA00022448"/>
    </source>
</evidence>